<gene>
    <name evidence="2" type="ORF">ACD_49C00021G0020</name>
</gene>
<dbReference type="EMBL" id="AMFJ01021607">
    <property type="protein sequence ID" value="EKD66705.1"/>
    <property type="molecule type" value="Genomic_DNA"/>
</dbReference>
<keyword evidence="1" id="KW-0472">Membrane</keyword>
<protein>
    <submittedName>
        <fullName evidence="2">Uncharacterized protein</fullName>
    </submittedName>
</protein>
<proteinExistence type="predicted"/>
<dbReference type="AlphaFoldDB" id="K2AFF7"/>
<name>K2AFF7_9BACT</name>
<evidence type="ECO:0000313" key="2">
    <source>
        <dbReference type="EMBL" id="EKD66705.1"/>
    </source>
</evidence>
<keyword evidence="1" id="KW-0812">Transmembrane</keyword>
<sequence>MWTDFSKKEIVPVVQIPNQTEDFDIDSQINFEDILKELQDILKSPSPFTLYQKSNELKEKFAEFINNITKKISEWFNSQNKTVIISMYHNAQYEKVWINNLKNYLEDSKYFDVYIYFKSIMAFEKEKQYLAKALLKMYKWTKKEDIEKFLKKFSKNFSFENIKEIYNNLKIKEVEFEIKDFDENKMERFLEKIYLSDKVDNNLFLSYFYLNLKEIKTKFEDTYHIFSEITIFYLKETNIRDLQIIDYVNKKKNHELKIKIDSEIKNFYENKAVFYKNVSDLLNLSAITSVERGYFWKYIKTEIINQNYKEIKRLFYWNKDACSNRNEWALLKWNFILNEKNPFIKEINSIIWFKKLILAINKSIFSPFLKPIIYWIVSEKITINKKDLLKLRYLMTLILSENYAEYKKTYNFFEDLETFLDFNLSTAKSFNVNLKKIKIFTANIIVAIIWLYFLYNYAPVWVFVAILFLLGSFFREQFLTFRSGIEWNFGTKTFATALLVVSSFFWITNLDKTKADLWNLISKVQKVWIYNTEETSKIAAEKLWKLKIWEMVADILQSNKK</sequence>
<feature type="transmembrane region" description="Helical" evidence="1">
    <location>
        <begin position="493"/>
        <end position="510"/>
    </location>
</feature>
<reference evidence="2" key="1">
    <citation type="journal article" date="2012" name="Science">
        <title>Fermentation, hydrogen, and sulfur metabolism in multiple uncultivated bacterial phyla.</title>
        <authorList>
            <person name="Wrighton K.C."/>
            <person name="Thomas B.C."/>
            <person name="Sharon I."/>
            <person name="Miller C.S."/>
            <person name="Castelle C.J."/>
            <person name="VerBerkmoes N.C."/>
            <person name="Wilkins M.J."/>
            <person name="Hettich R.L."/>
            <person name="Lipton M.S."/>
            <person name="Williams K.H."/>
            <person name="Long P.E."/>
            <person name="Banfield J.F."/>
        </authorList>
    </citation>
    <scope>NUCLEOTIDE SEQUENCE [LARGE SCALE GENOMIC DNA]</scope>
</reference>
<organism evidence="2">
    <name type="scientific">uncultured bacterium</name>
    <name type="common">gcode 4</name>
    <dbReference type="NCBI Taxonomy" id="1234023"/>
    <lineage>
        <taxon>Bacteria</taxon>
        <taxon>environmental samples</taxon>
    </lineage>
</organism>
<accession>K2AFF7</accession>
<evidence type="ECO:0000256" key="1">
    <source>
        <dbReference type="SAM" id="Phobius"/>
    </source>
</evidence>
<keyword evidence="1" id="KW-1133">Transmembrane helix</keyword>
<comment type="caution">
    <text evidence="2">The sequence shown here is derived from an EMBL/GenBank/DDBJ whole genome shotgun (WGS) entry which is preliminary data.</text>
</comment>